<dbReference type="PROSITE" id="PS51318">
    <property type="entry name" value="TAT"/>
    <property type="match status" value="1"/>
</dbReference>
<name>A0A1H4T2P0_9MICC</name>
<dbReference type="Proteomes" id="UP000182652">
    <property type="component" value="Unassembled WGS sequence"/>
</dbReference>
<evidence type="ECO:0000313" key="2">
    <source>
        <dbReference type="EMBL" id="SEC50548.1"/>
    </source>
</evidence>
<sequence>MSNETPKSIERRRVLRGAAWATPVLAAAIGTPAAAASGGPVCPTCIQPGVLLGGATTSQSVVVGNTGALAFAGVFGMDSSNCNLNLFQPLYTSIVTSATLTMSDGSTHAGTGLGTATGTFGQIGALPGTWLFSGINFPSGTYVLNNNPVRPTRVTATVNVILVGLPSLLQITCPVTLTWDLNVFATGVITPAFLGGTGTLNYTGTATPVL</sequence>
<evidence type="ECO:0000313" key="3">
    <source>
        <dbReference type="Proteomes" id="UP000182652"/>
    </source>
</evidence>
<organism evidence="2 3">
    <name type="scientific">Arthrobacter woluwensis</name>
    <dbReference type="NCBI Taxonomy" id="156980"/>
    <lineage>
        <taxon>Bacteria</taxon>
        <taxon>Bacillati</taxon>
        <taxon>Actinomycetota</taxon>
        <taxon>Actinomycetes</taxon>
        <taxon>Micrococcales</taxon>
        <taxon>Micrococcaceae</taxon>
        <taxon>Arthrobacter</taxon>
    </lineage>
</organism>
<dbReference type="RefSeq" id="WP_066214293.1">
    <property type="nucleotide sequence ID" value="NZ_FNSN01000003.1"/>
</dbReference>
<proteinExistence type="predicted"/>
<dbReference type="EMBL" id="FNSN01000003">
    <property type="protein sequence ID" value="SEC50548.1"/>
    <property type="molecule type" value="Genomic_DNA"/>
</dbReference>
<evidence type="ECO:0008006" key="4">
    <source>
        <dbReference type="Google" id="ProtNLM"/>
    </source>
</evidence>
<dbReference type="AlphaFoldDB" id="A0A1H4T2P0"/>
<keyword evidence="1" id="KW-0732">Signal</keyword>
<feature type="chain" id="PRO_5010271022" description="Secreted protein" evidence="1">
    <location>
        <begin position="36"/>
        <end position="210"/>
    </location>
</feature>
<evidence type="ECO:0000256" key="1">
    <source>
        <dbReference type="SAM" id="SignalP"/>
    </source>
</evidence>
<gene>
    <name evidence="2" type="ORF">SAMN04489745_3040</name>
</gene>
<feature type="signal peptide" evidence="1">
    <location>
        <begin position="1"/>
        <end position="35"/>
    </location>
</feature>
<accession>A0A1H4T2P0</accession>
<keyword evidence="3" id="KW-1185">Reference proteome</keyword>
<protein>
    <recommendedName>
        <fullName evidence="4">Secreted protein</fullName>
    </recommendedName>
</protein>
<reference evidence="2 3" key="1">
    <citation type="submission" date="2016-10" db="EMBL/GenBank/DDBJ databases">
        <authorList>
            <person name="de Groot N.N."/>
        </authorList>
    </citation>
    <scope>NUCLEOTIDE SEQUENCE [LARGE SCALE GENOMIC DNA]</scope>
    <source>
        <strain evidence="2 3">DSM 10495</strain>
    </source>
</reference>
<dbReference type="InterPro" id="IPR006311">
    <property type="entry name" value="TAT_signal"/>
</dbReference>